<dbReference type="PROSITE" id="PS51459">
    <property type="entry name" value="FIDO"/>
    <property type="match status" value="1"/>
</dbReference>
<proteinExistence type="predicted"/>
<dbReference type="Gene3D" id="1.20.120.1870">
    <property type="entry name" value="Fic/DOC protein, Fido domain"/>
    <property type="match status" value="1"/>
</dbReference>
<reference evidence="2 3" key="1">
    <citation type="journal article" date="2016" name="Nat. Commun.">
        <title>Thousands of microbial genomes shed light on interconnected biogeochemical processes in an aquifer system.</title>
        <authorList>
            <person name="Anantharaman K."/>
            <person name="Brown C.T."/>
            <person name="Hug L.A."/>
            <person name="Sharon I."/>
            <person name="Castelle C.J."/>
            <person name="Probst A.J."/>
            <person name="Thomas B.C."/>
            <person name="Singh A."/>
            <person name="Wilkins M.J."/>
            <person name="Karaoz U."/>
            <person name="Brodie E.L."/>
            <person name="Williams K.H."/>
            <person name="Hubbard S.S."/>
            <person name="Banfield J.F."/>
        </authorList>
    </citation>
    <scope>NUCLEOTIDE SEQUENCE [LARGE SCALE GENOMIC DNA]</scope>
</reference>
<accession>A0A1G2F6F4</accession>
<dbReference type="InterPro" id="IPR053737">
    <property type="entry name" value="Type_II_TA_Toxin"/>
</dbReference>
<dbReference type="SUPFAM" id="SSF140931">
    <property type="entry name" value="Fic-like"/>
    <property type="match status" value="1"/>
</dbReference>
<gene>
    <name evidence="2" type="ORF">A2Y98_01840</name>
</gene>
<protein>
    <recommendedName>
        <fullName evidence="1">Fido domain-containing protein</fullName>
    </recommendedName>
</protein>
<dbReference type="InterPro" id="IPR003812">
    <property type="entry name" value="Fido"/>
</dbReference>
<dbReference type="AlphaFoldDB" id="A0A1G2F6F4"/>
<evidence type="ECO:0000313" key="2">
    <source>
        <dbReference type="EMBL" id="OGZ33654.1"/>
    </source>
</evidence>
<dbReference type="EMBL" id="MHMW01000028">
    <property type="protein sequence ID" value="OGZ33654.1"/>
    <property type="molecule type" value="Genomic_DNA"/>
</dbReference>
<evidence type="ECO:0000313" key="3">
    <source>
        <dbReference type="Proteomes" id="UP000179099"/>
    </source>
</evidence>
<dbReference type="Pfam" id="PF02661">
    <property type="entry name" value="Fic"/>
    <property type="match status" value="1"/>
</dbReference>
<dbReference type="NCBIfam" id="TIGR01550">
    <property type="entry name" value="DOC_P1"/>
    <property type="match status" value="1"/>
</dbReference>
<dbReference type="GO" id="GO:0016301">
    <property type="term" value="F:kinase activity"/>
    <property type="evidence" value="ECO:0007669"/>
    <property type="project" value="InterPro"/>
</dbReference>
<dbReference type="STRING" id="1801992.A2Y98_01840"/>
<sequence>MQKITIAEIEYVAWNLAKKFMDWDEPIPAFGSRFPNVLESCVATPFLSFGGKVFYKGMIGKASILFYLMIKNHPFENGNKRIAMTTLFYFLYKNGKWLKVDNKELYNFAKWVAESNPKLKNETVSAIQKFIKTYITDLKIRI</sequence>
<dbReference type="Proteomes" id="UP000179099">
    <property type="component" value="Unassembled WGS sequence"/>
</dbReference>
<feature type="domain" description="Fido" evidence="1">
    <location>
        <begin position="4"/>
        <end position="133"/>
    </location>
</feature>
<organism evidence="2 3">
    <name type="scientific">Candidatus Portnoybacteria bacterium RBG_19FT_COMBO_36_7</name>
    <dbReference type="NCBI Taxonomy" id="1801992"/>
    <lineage>
        <taxon>Bacteria</taxon>
        <taxon>Candidatus Portnoyibacteriota</taxon>
    </lineage>
</organism>
<dbReference type="InterPro" id="IPR036597">
    <property type="entry name" value="Fido-like_dom_sf"/>
</dbReference>
<evidence type="ECO:0000259" key="1">
    <source>
        <dbReference type="PROSITE" id="PS51459"/>
    </source>
</evidence>
<dbReference type="InterPro" id="IPR006440">
    <property type="entry name" value="Doc"/>
</dbReference>
<name>A0A1G2F6F4_9BACT</name>
<comment type="caution">
    <text evidence="2">The sequence shown here is derived from an EMBL/GenBank/DDBJ whole genome shotgun (WGS) entry which is preliminary data.</text>
</comment>